<dbReference type="Proteomes" id="UP000192578">
    <property type="component" value="Unassembled WGS sequence"/>
</dbReference>
<organism evidence="2 3">
    <name type="scientific">Hypsibius exemplaris</name>
    <name type="common">Freshwater tardigrade</name>
    <dbReference type="NCBI Taxonomy" id="2072580"/>
    <lineage>
        <taxon>Eukaryota</taxon>
        <taxon>Metazoa</taxon>
        <taxon>Ecdysozoa</taxon>
        <taxon>Tardigrada</taxon>
        <taxon>Eutardigrada</taxon>
        <taxon>Parachela</taxon>
        <taxon>Hypsibioidea</taxon>
        <taxon>Hypsibiidae</taxon>
        <taxon>Hypsibius</taxon>
    </lineage>
</organism>
<evidence type="ECO:0000256" key="1">
    <source>
        <dbReference type="SAM" id="MobiDB-lite"/>
    </source>
</evidence>
<name>A0A9X6RND3_HYPEX</name>
<dbReference type="AlphaFoldDB" id="A0A9X6RND3"/>
<feature type="region of interest" description="Disordered" evidence="1">
    <location>
        <begin position="1"/>
        <end position="105"/>
    </location>
</feature>
<gene>
    <name evidence="2" type="ORF">BV898_18335</name>
</gene>
<feature type="compositionally biased region" description="Low complexity" evidence="1">
    <location>
        <begin position="1"/>
        <end position="49"/>
    </location>
</feature>
<reference evidence="3" key="1">
    <citation type="submission" date="2017-01" db="EMBL/GenBank/DDBJ databases">
        <title>Comparative genomics of anhydrobiosis in the tardigrade Hypsibius dujardini.</title>
        <authorList>
            <person name="Yoshida Y."/>
            <person name="Koutsovoulos G."/>
            <person name="Laetsch D."/>
            <person name="Stevens L."/>
            <person name="Kumar S."/>
            <person name="Horikawa D."/>
            <person name="Ishino K."/>
            <person name="Komine S."/>
            <person name="Tomita M."/>
            <person name="Blaxter M."/>
            <person name="Arakawa K."/>
        </authorList>
    </citation>
    <scope>NUCLEOTIDE SEQUENCE [LARGE SCALE GENOMIC DNA]</scope>
    <source>
        <strain evidence="3">Z151</strain>
    </source>
</reference>
<sequence length="105" mass="11038">MSSGSSRSTTSGYSSASHTSSNTNKLAARAAAATAGQSPGQSSRGSSHQIITLPARIGSIIERRTRRRGISHKRPHANPKTNAKKAFNGKNNGPLDKSRSQLDPL</sequence>
<proteinExistence type="predicted"/>
<keyword evidence="3" id="KW-1185">Reference proteome</keyword>
<evidence type="ECO:0000313" key="2">
    <source>
        <dbReference type="EMBL" id="OWA53915.1"/>
    </source>
</evidence>
<feature type="compositionally biased region" description="Basic and acidic residues" evidence="1">
    <location>
        <begin position="96"/>
        <end position="105"/>
    </location>
</feature>
<feature type="compositionally biased region" description="Low complexity" evidence="1">
    <location>
        <begin position="80"/>
        <end position="93"/>
    </location>
</feature>
<dbReference type="EMBL" id="MTYJ01000356">
    <property type="protein sequence ID" value="OWA53915.1"/>
    <property type="molecule type" value="Genomic_DNA"/>
</dbReference>
<protein>
    <submittedName>
        <fullName evidence="2">Uncharacterized protein</fullName>
    </submittedName>
</protein>
<comment type="caution">
    <text evidence="2">The sequence shown here is derived from an EMBL/GenBank/DDBJ whole genome shotgun (WGS) entry which is preliminary data.</text>
</comment>
<accession>A0A9X6RND3</accession>
<feature type="compositionally biased region" description="Basic residues" evidence="1">
    <location>
        <begin position="64"/>
        <end position="77"/>
    </location>
</feature>
<evidence type="ECO:0000313" key="3">
    <source>
        <dbReference type="Proteomes" id="UP000192578"/>
    </source>
</evidence>